<gene>
    <name evidence="1" type="ORF">ITX44_05270</name>
</gene>
<dbReference type="EMBL" id="JADKYB010000002">
    <property type="protein sequence ID" value="MBM9503954.1"/>
    <property type="molecule type" value="Genomic_DNA"/>
</dbReference>
<dbReference type="Proteomes" id="UP000749040">
    <property type="component" value="Unassembled WGS sequence"/>
</dbReference>
<reference evidence="1 2" key="1">
    <citation type="submission" date="2021-01" db="EMBL/GenBank/DDBJ databases">
        <title>Streptomyces acididurans sp. nov., isolated from a peat swamp forest soil.</title>
        <authorList>
            <person name="Chantavorakit T."/>
            <person name="Duangmal K."/>
        </authorList>
    </citation>
    <scope>NUCLEOTIDE SEQUENCE [LARGE SCALE GENOMIC DNA]</scope>
    <source>
        <strain evidence="1 2">KK5PA1</strain>
    </source>
</reference>
<organism evidence="1 2">
    <name type="scientific">Actinacidiphila acididurans</name>
    <dbReference type="NCBI Taxonomy" id="2784346"/>
    <lineage>
        <taxon>Bacteria</taxon>
        <taxon>Bacillati</taxon>
        <taxon>Actinomycetota</taxon>
        <taxon>Actinomycetes</taxon>
        <taxon>Kitasatosporales</taxon>
        <taxon>Streptomycetaceae</taxon>
        <taxon>Actinacidiphila</taxon>
    </lineage>
</organism>
<evidence type="ECO:0000313" key="1">
    <source>
        <dbReference type="EMBL" id="MBM9503954.1"/>
    </source>
</evidence>
<protein>
    <recommendedName>
        <fullName evidence="3">WXG100 family type VII secretion target</fullName>
    </recommendedName>
</protein>
<name>A0ABS2TKT6_9ACTN</name>
<evidence type="ECO:0008006" key="3">
    <source>
        <dbReference type="Google" id="ProtNLM"/>
    </source>
</evidence>
<sequence length="425" mass="45188">MTDKLKVPPKGDFDSYAGLMDKQSGHFKELDNWVSAHCHDASDLNGLLVLPIQELAPKIADAFSGKLSQCSAGMTGVAGKARETGTDYSTHEHITAQSFAGIYGKPLPGFPDIGVVPGMEHLGDFTDEDPGLKAGDLDEAGDVTAKNIEHQLTALGVGNNPGSKEFWKDQGLKGSGNLSGHILSMADGIFKHFTGQSLVELIFQPITGNYGRLKYLQEAYDQLGDGIYTVSGTCRKGSVRLGGEWTGDAATAFDSLLFRWTMGSGGIGDAAKVVANVFRDGYYAVTALVQAALQAITRLINDELKQLVETAEGDAAIEAVGGGPEDPVADIVAGLWTLYKIYRIIKGVISAIKAIHAIYDKIKAAVSKIVSDVQAAIKAFSQPWDVSGEINSLVDQERQKGFAFEKTGGWDPTLGAARIAILPTP</sequence>
<keyword evidence="2" id="KW-1185">Reference proteome</keyword>
<accession>A0ABS2TKT6</accession>
<comment type="caution">
    <text evidence="1">The sequence shown here is derived from an EMBL/GenBank/DDBJ whole genome shotgun (WGS) entry which is preliminary data.</text>
</comment>
<proteinExistence type="predicted"/>
<evidence type="ECO:0000313" key="2">
    <source>
        <dbReference type="Proteomes" id="UP000749040"/>
    </source>
</evidence>
<dbReference type="RefSeq" id="WP_205355780.1">
    <property type="nucleotide sequence ID" value="NZ_JADKYB010000002.1"/>
</dbReference>